<protein>
    <submittedName>
        <fullName evidence="2">VOC family protein</fullName>
    </submittedName>
</protein>
<organism evidence="2 3">
    <name type="scientific">Alloacidobacterium dinghuense</name>
    <dbReference type="NCBI Taxonomy" id="2763107"/>
    <lineage>
        <taxon>Bacteria</taxon>
        <taxon>Pseudomonadati</taxon>
        <taxon>Acidobacteriota</taxon>
        <taxon>Terriglobia</taxon>
        <taxon>Terriglobales</taxon>
        <taxon>Acidobacteriaceae</taxon>
        <taxon>Alloacidobacterium</taxon>
    </lineage>
</organism>
<dbReference type="RefSeq" id="WP_186742289.1">
    <property type="nucleotide sequence ID" value="NZ_CP060394.1"/>
</dbReference>
<keyword evidence="3" id="KW-1185">Reference proteome</keyword>
<dbReference type="Proteomes" id="UP000515312">
    <property type="component" value="Chromosome"/>
</dbReference>
<dbReference type="Pfam" id="PF06983">
    <property type="entry name" value="3-dmu-9_3-mt"/>
    <property type="match status" value="1"/>
</dbReference>
<evidence type="ECO:0000259" key="1">
    <source>
        <dbReference type="Pfam" id="PF06983"/>
    </source>
</evidence>
<evidence type="ECO:0000313" key="2">
    <source>
        <dbReference type="EMBL" id="QNI31553.1"/>
    </source>
</evidence>
<dbReference type="PANTHER" id="PTHR33990">
    <property type="entry name" value="PROTEIN YJDN-RELATED"/>
    <property type="match status" value="1"/>
</dbReference>
<dbReference type="KEGG" id="adin:H7849_21155"/>
<dbReference type="SUPFAM" id="SSF54593">
    <property type="entry name" value="Glyoxalase/Bleomycin resistance protein/Dihydroxybiphenyl dioxygenase"/>
    <property type="match status" value="1"/>
</dbReference>
<proteinExistence type="predicted"/>
<dbReference type="CDD" id="cd06588">
    <property type="entry name" value="PhnB_like"/>
    <property type="match status" value="1"/>
</dbReference>
<dbReference type="Gene3D" id="3.10.180.10">
    <property type="entry name" value="2,3-Dihydroxybiphenyl 1,2-Dioxygenase, domain 1"/>
    <property type="match status" value="1"/>
</dbReference>
<dbReference type="PANTHER" id="PTHR33990:SF1">
    <property type="entry name" value="PROTEIN YJDN"/>
    <property type="match status" value="1"/>
</dbReference>
<dbReference type="AlphaFoldDB" id="A0A7G8BG83"/>
<name>A0A7G8BG83_9BACT</name>
<dbReference type="InterPro" id="IPR028973">
    <property type="entry name" value="PhnB-like"/>
</dbReference>
<accession>A0A7G8BG83</accession>
<reference evidence="2 3" key="1">
    <citation type="submission" date="2020-08" db="EMBL/GenBank/DDBJ databases">
        <title>Edaphobacter telluris sp. nov. and Acidobacterium dinghuensis sp. nov., two acidobacteria isolated from forest soil.</title>
        <authorList>
            <person name="Fu J."/>
            <person name="Qiu L."/>
        </authorList>
    </citation>
    <scope>NUCLEOTIDE SEQUENCE [LARGE SCALE GENOMIC DNA]</scope>
    <source>
        <strain evidence="2">4Y35</strain>
    </source>
</reference>
<dbReference type="InterPro" id="IPR029068">
    <property type="entry name" value="Glyas_Bleomycin-R_OHBP_Dase"/>
</dbReference>
<dbReference type="EMBL" id="CP060394">
    <property type="protein sequence ID" value="QNI31553.1"/>
    <property type="molecule type" value="Genomic_DNA"/>
</dbReference>
<sequence>MQIDPHLGFRGNCEEAFTFYEKTFGGKIEFKMTYGESPMAAQFEPEWRNKIMHMSMRVGNRIVMGADGPPQHQEKPQGFCVCVAVDNAAEADRVFNALAEGGQVTMPIAETFWSPRFGMLTDRFGIPWMVNTNAATAA</sequence>
<evidence type="ECO:0000313" key="3">
    <source>
        <dbReference type="Proteomes" id="UP000515312"/>
    </source>
</evidence>
<gene>
    <name evidence="2" type="ORF">H7849_21155</name>
</gene>
<feature type="domain" description="PhnB-like" evidence="1">
    <location>
        <begin position="3"/>
        <end position="130"/>
    </location>
</feature>